<dbReference type="AlphaFoldDB" id="A0A0E2HKC8"/>
<reference evidence="1 2" key="1">
    <citation type="submission" date="2013-01" db="EMBL/GenBank/DDBJ databases">
        <title>The Genome Sequence of Clostridium clostridioforme 90A8.</title>
        <authorList>
            <consortium name="The Broad Institute Genome Sequencing Platform"/>
            <person name="Earl A."/>
            <person name="Ward D."/>
            <person name="Feldgarden M."/>
            <person name="Gevers D."/>
            <person name="Courvalin P."/>
            <person name="Lambert T."/>
            <person name="Walker B."/>
            <person name="Young S.K."/>
            <person name="Zeng Q."/>
            <person name="Gargeya S."/>
            <person name="Fitzgerald M."/>
            <person name="Haas B."/>
            <person name="Abouelleil A."/>
            <person name="Alvarado L."/>
            <person name="Arachchi H.M."/>
            <person name="Berlin A.M."/>
            <person name="Chapman S.B."/>
            <person name="Dewar J."/>
            <person name="Goldberg J."/>
            <person name="Griggs A."/>
            <person name="Gujja S."/>
            <person name="Hansen M."/>
            <person name="Howarth C."/>
            <person name="Imamovic A."/>
            <person name="Larimer J."/>
            <person name="McCowan C."/>
            <person name="Murphy C."/>
            <person name="Neiman D."/>
            <person name="Pearson M."/>
            <person name="Priest M."/>
            <person name="Roberts A."/>
            <person name="Saif S."/>
            <person name="Shea T."/>
            <person name="Sisk P."/>
            <person name="Sykes S."/>
            <person name="Wortman J."/>
            <person name="Nusbaum C."/>
            <person name="Birren B."/>
        </authorList>
    </citation>
    <scope>NUCLEOTIDE SEQUENCE [LARGE SCALE GENOMIC DNA]</scope>
    <source>
        <strain evidence="1 2">90A8</strain>
    </source>
</reference>
<dbReference type="GO" id="GO:0019441">
    <property type="term" value="P:L-tryptophan catabolic process to kynurenine"/>
    <property type="evidence" value="ECO:0007669"/>
    <property type="project" value="InterPro"/>
</dbReference>
<dbReference type="GeneID" id="57963063"/>
<protein>
    <recommendedName>
        <fullName evidence="3">Cyclase</fullName>
    </recommendedName>
</protein>
<dbReference type="InterPro" id="IPR007325">
    <property type="entry name" value="KFase/CYL"/>
</dbReference>
<name>A0A0E2HKC8_9FIRM</name>
<organism evidence="1 2">
    <name type="scientific">[Clostridium] clostridioforme 90A8</name>
    <dbReference type="NCBI Taxonomy" id="999408"/>
    <lineage>
        <taxon>Bacteria</taxon>
        <taxon>Bacillati</taxon>
        <taxon>Bacillota</taxon>
        <taxon>Clostridia</taxon>
        <taxon>Lachnospirales</taxon>
        <taxon>Lachnospiraceae</taxon>
        <taxon>Enterocloster</taxon>
    </lineage>
</organism>
<dbReference type="Proteomes" id="UP000013085">
    <property type="component" value="Unassembled WGS sequence"/>
</dbReference>
<evidence type="ECO:0008006" key="3">
    <source>
        <dbReference type="Google" id="ProtNLM"/>
    </source>
</evidence>
<dbReference type="Pfam" id="PF04199">
    <property type="entry name" value="Cyclase"/>
    <property type="match status" value="1"/>
</dbReference>
<accession>A0A0E2HKC8</accession>
<evidence type="ECO:0000313" key="2">
    <source>
        <dbReference type="Proteomes" id="UP000013085"/>
    </source>
</evidence>
<dbReference type="HOGENOM" id="CLU_030671_3_0_9"/>
<dbReference type="EMBL" id="AGYR01000040">
    <property type="protein sequence ID" value="ENZ12013.1"/>
    <property type="molecule type" value="Genomic_DNA"/>
</dbReference>
<gene>
    <name evidence="1" type="ORF">HMPREF1090_03642</name>
</gene>
<comment type="caution">
    <text evidence="1">The sequence shown here is derived from an EMBL/GenBank/DDBJ whole genome shotgun (WGS) entry which is preliminary data.</text>
</comment>
<dbReference type="GO" id="GO:0004061">
    <property type="term" value="F:arylformamidase activity"/>
    <property type="evidence" value="ECO:0007669"/>
    <property type="project" value="InterPro"/>
</dbReference>
<dbReference type="RefSeq" id="WP_002585472.1">
    <property type="nucleotide sequence ID" value="NZ_KB850980.1"/>
</dbReference>
<evidence type="ECO:0000313" key="1">
    <source>
        <dbReference type="EMBL" id="ENZ12013.1"/>
    </source>
</evidence>
<dbReference type="PANTHER" id="PTHR31118:SF32">
    <property type="entry name" value="KYNURENINE FORMAMIDASE"/>
    <property type="match status" value="1"/>
</dbReference>
<dbReference type="Gene3D" id="3.50.30.50">
    <property type="entry name" value="Putative cyclase"/>
    <property type="match status" value="1"/>
</dbReference>
<dbReference type="InterPro" id="IPR037175">
    <property type="entry name" value="KFase_sf"/>
</dbReference>
<dbReference type="PATRIC" id="fig|999408.3.peg.3903"/>
<dbReference type="SUPFAM" id="SSF102198">
    <property type="entry name" value="Putative cyclase"/>
    <property type="match status" value="1"/>
</dbReference>
<proteinExistence type="predicted"/>
<dbReference type="PANTHER" id="PTHR31118">
    <property type="entry name" value="CYCLASE-LIKE PROTEIN 2"/>
    <property type="match status" value="1"/>
</dbReference>
<sequence>MRKITDLTLPVVEHWRYGIKFELATSHANKDRWQTTKYNLQSHWFTHIDAPVHHDPNGKNLDAYPISDWCISDCLILDLSFVGDNEAITAQMLEGANEPFKDKHYDAIIIRSDRGRKVSWESVEFWDNSCWVSADGGRWIRDYNPKVVGFDFPQDYEIRKIRTAKPEDPIVQPVHDFVLKEGGILMIEYLTNLWEVGQPTCQLIALPLNTKNADGSQIRVIAVTEQP</sequence>